<dbReference type="GO" id="GO:0016627">
    <property type="term" value="F:oxidoreductase activity, acting on the CH-CH group of donors"/>
    <property type="evidence" value="ECO:0007669"/>
    <property type="project" value="TreeGrafter"/>
</dbReference>
<dbReference type="PATRIC" id="fig|45658.6.peg.1125"/>
<dbReference type="EMBL" id="MDCJ01000002">
    <property type="protein sequence ID" value="ODS11886.1"/>
    <property type="molecule type" value="Genomic_DNA"/>
</dbReference>
<feature type="compositionally biased region" description="Basic and acidic residues" evidence="2">
    <location>
        <begin position="15"/>
        <end position="32"/>
    </location>
</feature>
<evidence type="ECO:0000256" key="2">
    <source>
        <dbReference type="SAM" id="MobiDB-lite"/>
    </source>
</evidence>
<name>A0A1B1NMM4_9VIBR</name>
<protein>
    <recommendedName>
        <fullName evidence="3">Pyridoxamine 5'-phosphate oxidase N-terminal domain-containing protein</fullName>
    </recommendedName>
</protein>
<evidence type="ECO:0000313" key="4">
    <source>
        <dbReference type="EMBL" id="ODS11886.1"/>
    </source>
</evidence>
<dbReference type="InterPro" id="IPR014419">
    <property type="entry name" value="HutZ"/>
</dbReference>
<dbReference type="PANTHER" id="PTHR35176:SF6">
    <property type="entry name" value="HEME OXYGENASE HI_0854-RELATED"/>
    <property type="match status" value="1"/>
</dbReference>
<evidence type="ECO:0000256" key="1">
    <source>
        <dbReference type="ARBA" id="ARBA00023002"/>
    </source>
</evidence>
<dbReference type="GO" id="GO:0005829">
    <property type="term" value="C:cytosol"/>
    <property type="evidence" value="ECO:0007669"/>
    <property type="project" value="TreeGrafter"/>
</dbReference>
<dbReference type="AlphaFoldDB" id="A0A1B1NMM4"/>
<accession>A0A1B1NMM4</accession>
<dbReference type="PANTHER" id="PTHR35176">
    <property type="entry name" value="HEME OXYGENASE HI_0854-RELATED"/>
    <property type="match status" value="1"/>
</dbReference>
<dbReference type="PIRSF" id="PIRSF004633">
    <property type="entry name" value="UCP_PLP_oxd"/>
    <property type="match status" value="1"/>
</dbReference>
<proteinExistence type="predicted"/>
<comment type="caution">
    <text evidence="4">The sequence shown here is derived from an EMBL/GenBank/DDBJ whole genome shotgun (WGS) entry which is preliminary data.</text>
</comment>
<dbReference type="InterPro" id="IPR052019">
    <property type="entry name" value="F420H2_bilvrd_red/Heme_oxyg"/>
</dbReference>
<sequence>MSLESQPENNQDQTSQREEVRRERLQNRLEPEVQEFRDSRQTLQLATISPEGIPNATYAPFAFDSQAYYILVSDIASHGRNLKTNRNVSIMMVQDESEAKQIYARKRLTFDTTAELVERHSPTWQRGVAALQARFGEIIDNLSELGDFNLYRLTPESGRYVKGFGQAFEISGNDLLDFVHLTEGHVQAEKARTA</sequence>
<dbReference type="KEGG" id="vsc:VSVS12_01183"/>
<dbReference type="InterPro" id="IPR012349">
    <property type="entry name" value="Split_barrel_FMN-bd"/>
</dbReference>
<dbReference type="GO" id="GO:0070967">
    <property type="term" value="F:coenzyme F420 binding"/>
    <property type="evidence" value="ECO:0007669"/>
    <property type="project" value="TreeGrafter"/>
</dbReference>
<keyword evidence="1" id="KW-0560">Oxidoreductase</keyword>
<dbReference type="SUPFAM" id="SSF50475">
    <property type="entry name" value="FMN-binding split barrel"/>
    <property type="match status" value="1"/>
</dbReference>
<gene>
    <name evidence="4" type="ORF">VSF3289_02153</name>
</gene>
<reference evidence="4 5" key="1">
    <citation type="submission" date="2016-08" db="EMBL/GenBank/DDBJ databases">
        <title>Genome sequencing of Vibrio scophthalmi strain FP3289, an isolated from Paralichthys olivaceus.</title>
        <authorList>
            <person name="Han H.-J."/>
        </authorList>
    </citation>
    <scope>NUCLEOTIDE SEQUENCE [LARGE SCALE GENOMIC DNA]</scope>
    <source>
        <strain evidence="4 5">FP3289</strain>
    </source>
</reference>
<organism evidence="4 5">
    <name type="scientific">Vibrio scophthalmi</name>
    <dbReference type="NCBI Taxonomy" id="45658"/>
    <lineage>
        <taxon>Bacteria</taxon>
        <taxon>Pseudomonadati</taxon>
        <taxon>Pseudomonadota</taxon>
        <taxon>Gammaproteobacteria</taxon>
        <taxon>Vibrionales</taxon>
        <taxon>Vibrionaceae</taxon>
        <taxon>Vibrio</taxon>
    </lineage>
</organism>
<evidence type="ECO:0000259" key="3">
    <source>
        <dbReference type="Pfam" id="PF01243"/>
    </source>
</evidence>
<evidence type="ECO:0000313" key="5">
    <source>
        <dbReference type="Proteomes" id="UP000095131"/>
    </source>
</evidence>
<dbReference type="Gene3D" id="2.30.110.10">
    <property type="entry name" value="Electron Transport, Fmn-binding Protein, Chain A"/>
    <property type="match status" value="1"/>
</dbReference>
<dbReference type="Proteomes" id="UP000095131">
    <property type="component" value="Unassembled WGS sequence"/>
</dbReference>
<feature type="region of interest" description="Disordered" evidence="2">
    <location>
        <begin position="1"/>
        <end position="32"/>
    </location>
</feature>
<dbReference type="Pfam" id="PF01243">
    <property type="entry name" value="PNPOx_N"/>
    <property type="match status" value="1"/>
</dbReference>
<dbReference type="OrthoDB" id="5345368at2"/>
<dbReference type="RefSeq" id="WP_009388074.1">
    <property type="nucleotide sequence ID" value="NZ_CP016307.1"/>
</dbReference>
<feature type="domain" description="Pyridoxamine 5'-phosphate oxidase N-terminal" evidence="3">
    <location>
        <begin position="29"/>
        <end position="161"/>
    </location>
</feature>
<feature type="compositionally biased region" description="Polar residues" evidence="2">
    <location>
        <begin position="1"/>
        <end position="14"/>
    </location>
</feature>
<dbReference type="InterPro" id="IPR011576">
    <property type="entry name" value="Pyridox_Oxase_N"/>
</dbReference>
<dbReference type="NCBIfam" id="TIGR04110">
    <property type="entry name" value="heme_HutZ"/>
    <property type="match status" value="1"/>
</dbReference>